<protein>
    <recommendedName>
        <fullName evidence="2">GGDEF domain-containing protein</fullName>
    </recommendedName>
</protein>
<name>A0ABS5LNG7_9BURK</name>
<keyword evidence="4" id="KW-1185">Reference proteome</keyword>
<dbReference type="PROSITE" id="PS50887">
    <property type="entry name" value="GGDEF"/>
    <property type="match status" value="1"/>
</dbReference>
<dbReference type="Pfam" id="PF00990">
    <property type="entry name" value="GGDEF"/>
    <property type="match status" value="1"/>
</dbReference>
<dbReference type="NCBIfam" id="TIGR00254">
    <property type="entry name" value="GGDEF"/>
    <property type="match status" value="1"/>
</dbReference>
<gene>
    <name evidence="3" type="ORF">DJFAAGMI_00758</name>
</gene>
<keyword evidence="1" id="KW-0472">Membrane</keyword>
<evidence type="ECO:0000313" key="3">
    <source>
        <dbReference type="EMBL" id="MBS3018028.1"/>
    </source>
</evidence>
<keyword evidence="1" id="KW-0812">Transmembrane</keyword>
<keyword evidence="1" id="KW-1133">Transmembrane helix</keyword>
<evidence type="ECO:0000256" key="1">
    <source>
        <dbReference type="SAM" id="Phobius"/>
    </source>
</evidence>
<proteinExistence type="predicted"/>
<dbReference type="CDD" id="cd12915">
    <property type="entry name" value="PDC2_DGC_like"/>
    <property type="match status" value="1"/>
</dbReference>
<feature type="transmembrane region" description="Helical" evidence="1">
    <location>
        <begin position="316"/>
        <end position="337"/>
    </location>
</feature>
<accession>A0ABS5LNG7</accession>
<feature type="domain" description="GGDEF" evidence="2">
    <location>
        <begin position="492"/>
        <end position="625"/>
    </location>
</feature>
<dbReference type="PANTHER" id="PTHR44757">
    <property type="entry name" value="DIGUANYLATE CYCLASE DGCP"/>
    <property type="match status" value="1"/>
</dbReference>
<evidence type="ECO:0000259" key="2">
    <source>
        <dbReference type="PROSITE" id="PS50887"/>
    </source>
</evidence>
<dbReference type="InterPro" id="IPR000014">
    <property type="entry name" value="PAS"/>
</dbReference>
<dbReference type="InterPro" id="IPR043128">
    <property type="entry name" value="Rev_trsase/Diguanyl_cyclase"/>
</dbReference>
<dbReference type="Proteomes" id="UP001647436">
    <property type="component" value="Unassembled WGS sequence"/>
</dbReference>
<dbReference type="CDD" id="cd00130">
    <property type="entry name" value="PAS"/>
    <property type="match status" value="1"/>
</dbReference>
<dbReference type="SUPFAM" id="SSF55785">
    <property type="entry name" value="PYP-like sensor domain (PAS domain)"/>
    <property type="match status" value="1"/>
</dbReference>
<dbReference type="InterPro" id="IPR035965">
    <property type="entry name" value="PAS-like_dom_sf"/>
</dbReference>
<dbReference type="CDD" id="cd01949">
    <property type="entry name" value="GGDEF"/>
    <property type="match status" value="1"/>
</dbReference>
<dbReference type="CDD" id="cd12914">
    <property type="entry name" value="PDC1_DGC_like"/>
    <property type="match status" value="1"/>
</dbReference>
<sequence length="632" mass="69485">MFYWAGDRVACGPGCQSGNSRIKMTGFHPHRLLRRIVLGNLLVAALLCFATWLGVHANYRADMELGVAVTRHQARSLSLELAAEVRLVENALSAIASRYRARSSDGLPAANSALYEMLQEQRALIPFVTALRTTDSAGQVLIAPSEADLPFSVADRDYFAQARETDRMVVSEPLISHSFGKWSIVLARRLQSDDRQFQGIVYAIVAAEHFHQLFQRQSFGTSSAMALRTDQARLVARYPAESQDAEAGIGKAAVSPEYHRAVGRNREEGWYITPTLIDGVERITAYHRLPGYPLTVFTGLGTEAYMAMWRASAWRAWGLAALCIAFIALGSVALYRLQQRERRIRKEQELVIDNDLIGMARLRERKIVWTNPAMRRLLKQSAAALQGASTRTLYPDEASYRRIGEKAYSSLLARGKFHAQFQMRNAEGKLLWVDASGTLLNAEESLWILVDIDALKRGEQAANHLANHDALTGLANRRALEETLNQELADGQMVAVCFMDLDGFKQVNDTQGHDAGDEVLRVVAARLLAQARAGDCVARLGGDEFVVLLSGLHVPEEAMSVMKRCMEAVRQPIALQGGVMVQVGCSIGISISVQGSSTANLLQTADEAMYEAKHAGKGRIVQHADLAQGPGS</sequence>
<reference evidence="3 4" key="1">
    <citation type="submission" date="2020-03" db="EMBL/GenBank/DDBJ databases">
        <title>The role of nitrogen metabolism on polyethylene biodegradation.</title>
        <authorList>
            <person name="Peixoto J."/>
            <person name="Vizzotto C.S."/>
            <person name="Ramos A."/>
            <person name="Alves G."/>
            <person name="Steindorff A."/>
            <person name="Kruger R."/>
        </authorList>
    </citation>
    <scope>NUCLEOTIDE SEQUENCE [LARGE SCALE GENOMIC DNA]</scope>
    <source>
        <strain evidence="3 4">PE63</strain>
    </source>
</reference>
<dbReference type="Gene3D" id="3.30.450.20">
    <property type="entry name" value="PAS domain"/>
    <property type="match status" value="3"/>
</dbReference>
<organism evidence="3 4">
    <name type="scientific">Comamonas brasiliensis</name>
    <dbReference type="NCBI Taxonomy" id="1812482"/>
    <lineage>
        <taxon>Bacteria</taxon>
        <taxon>Pseudomonadati</taxon>
        <taxon>Pseudomonadota</taxon>
        <taxon>Betaproteobacteria</taxon>
        <taxon>Burkholderiales</taxon>
        <taxon>Comamonadaceae</taxon>
        <taxon>Comamonas</taxon>
    </lineage>
</organism>
<dbReference type="Gene3D" id="3.30.70.270">
    <property type="match status" value="1"/>
</dbReference>
<dbReference type="PANTHER" id="PTHR44757:SF2">
    <property type="entry name" value="BIOFILM ARCHITECTURE MAINTENANCE PROTEIN MBAA"/>
    <property type="match status" value="1"/>
</dbReference>
<evidence type="ECO:0000313" key="4">
    <source>
        <dbReference type="Proteomes" id="UP001647436"/>
    </source>
</evidence>
<dbReference type="SMART" id="SM00267">
    <property type="entry name" value="GGDEF"/>
    <property type="match status" value="1"/>
</dbReference>
<dbReference type="InterPro" id="IPR000160">
    <property type="entry name" value="GGDEF_dom"/>
</dbReference>
<feature type="transmembrane region" description="Helical" evidence="1">
    <location>
        <begin position="32"/>
        <end position="55"/>
    </location>
</feature>
<dbReference type="SUPFAM" id="SSF55073">
    <property type="entry name" value="Nucleotide cyclase"/>
    <property type="match status" value="1"/>
</dbReference>
<comment type="caution">
    <text evidence="3">The sequence shown here is derived from an EMBL/GenBank/DDBJ whole genome shotgun (WGS) entry which is preliminary data.</text>
</comment>
<dbReference type="InterPro" id="IPR029787">
    <property type="entry name" value="Nucleotide_cyclase"/>
</dbReference>
<dbReference type="EMBL" id="JAANES010000001">
    <property type="protein sequence ID" value="MBS3018028.1"/>
    <property type="molecule type" value="Genomic_DNA"/>
</dbReference>
<dbReference type="InterPro" id="IPR052155">
    <property type="entry name" value="Biofilm_reg_signaling"/>
</dbReference>